<feature type="compositionally biased region" description="Polar residues" evidence="1">
    <location>
        <begin position="127"/>
        <end position="143"/>
    </location>
</feature>
<dbReference type="EMBL" id="KK784898">
    <property type="protein sequence ID" value="KDO66801.1"/>
    <property type="molecule type" value="Genomic_DNA"/>
</dbReference>
<name>A0A067FUD0_CITSI</name>
<sequence>MDSGSEISTNKEAIMDLSQPAENITSESSNDIVQNLDKPAKQQTVIEPKADPSKLNEHGEAGSSSMKTEVQAEQNTTEVGVSGVDQSSDNAIMSPTLPQILEVDQISTVSSSCSSPRSVLPGKNRRSSSASFDQQIPIQNDESQSIDDEIARNNSLSHISAVSIDQESQPRNSQHLATDPMDLPSSSSDVRISECINGIPSKTEEIAFESNAPRSMVKEEETSNSPAQSTREADLTSSKNYSVENEKEDKGKSVVGCECESNNAVENEAAIEPSVPAAAETAVEKEPSDPLSQKPEVEAAVVHNVNETVADDTSNEKSLIHQENVSHQLKTIEDYKHEPDDTKVVVEPLTSIKPEVKEAPKYETNTAE</sequence>
<feature type="region of interest" description="Disordered" evidence="1">
    <location>
        <begin position="161"/>
        <end position="189"/>
    </location>
</feature>
<feature type="compositionally biased region" description="Low complexity" evidence="1">
    <location>
        <begin position="107"/>
        <end position="118"/>
    </location>
</feature>
<protein>
    <submittedName>
        <fullName evidence="2">Uncharacterized protein</fullName>
    </submittedName>
</protein>
<reference evidence="2 3" key="1">
    <citation type="submission" date="2014-04" db="EMBL/GenBank/DDBJ databases">
        <authorList>
            <consortium name="International Citrus Genome Consortium"/>
            <person name="Gmitter F."/>
            <person name="Chen C."/>
            <person name="Farmerie W."/>
            <person name="Harkins T."/>
            <person name="Desany B."/>
            <person name="Mohiuddin M."/>
            <person name="Kodira C."/>
            <person name="Borodovsky M."/>
            <person name="Lomsadze A."/>
            <person name="Burns P."/>
            <person name="Jenkins J."/>
            <person name="Prochnik S."/>
            <person name="Shu S."/>
            <person name="Chapman J."/>
            <person name="Pitluck S."/>
            <person name="Schmutz J."/>
            <person name="Rokhsar D."/>
        </authorList>
    </citation>
    <scope>NUCLEOTIDE SEQUENCE</scope>
</reference>
<feature type="compositionally biased region" description="Polar residues" evidence="1">
    <location>
        <begin position="223"/>
        <end position="243"/>
    </location>
</feature>
<feature type="region of interest" description="Disordered" evidence="1">
    <location>
        <begin position="269"/>
        <end position="295"/>
    </location>
</feature>
<dbReference type="Proteomes" id="UP000027120">
    <property type="component" value="Unassembled WGS sequence"/>
</dbReference>
<feature type="compositionally biased region" description="Polar residues" evidence="1">
    <location>
        <begin position="1"/>
        <end position="11"/>
    </location>
</feature>
<feature type="compositionally biased region" description="Polar residues" evidence="1">
    <location>
        <begin position="20"/>
        <end position="33"/>
    </location>
</feature>
<evidence type="ECO:0000313" key="3">
    <source>
        <dbReference type="Proteomes" id="UP000027120"/>
    </source>
</evidence>
<gene>
    <name evidence="2" type="ORF">CISIN_1g045546mg</name>
</gene>
<evidence type="ECO:0000313" key="2">
    <source>
        <dbReference type="EMBL" id="KDO66801.1"/>
    </source>
</evidence>
<proteinExistence type="predicted"/>
<feature type="compositionally biased region" description="Basic and acidic residues" evidence="1">
    <location>
        <begin position="48"/>
        <end position="60"/>
    </location>
</feature>
<feature type="compositionally biased region" description="Polar residues" evidence="1">
    <location>
        <begin position="161"/>
        <end position="176"/>
    </location>
</feature>
<dbReference type="AlphaFoldDB" id="A0A067FUD0"/>
<evidence type="ECO:0000256" key="1">
    <source>
        <dbReference type="SAM" id="MobiDB-lite"/>
    </source>
</evidence>
<feature type="compositionally biased region" description="Polar residues" evidence="1">
    <location>
        <begin position="62"/>
        <end position="97"/>
    </location>
</feature>
<feature type="region of interest" description="Disordered" evidence="1">
    <location>
        <begin position="201"/>
        <end position="254"/>
    </location>
</feature>
<keyword evidence="3" id="KW-1185">Reference proteome</keyword>
<feature type="region of interest" description="Disordered" evidence="1">
    <location>
        <begin position="1"/>
        <end position="144"/>
    </location>
</feature>
<organism evidence="2 3">
    <name type="scientific">Citrus sinensis</name>
    <name type="common">Sweet orange</name>
    <name type="synonym">Citrus aurantium var. sinensis</name>
    <dbReference type="NCBI Taxonomy" id="2711"/>
    <lineage>
        <taxon>Eukaryota</taxon>
        <taxon>Viridiplantae</taxon>
        <taxon>Streptophyta</taxon>
        <taxon>Embryophyta</taxon>
        <taxon>Tracheophyta</taxon>
        <taxon>Spermatophyta</taxon>
        <taxon>Magnoliopsida</taxon>
        <taxon>eudicotyledons</taxon>
        <taxon>Gunneridae</taxon>
        <taxon>Pentapetalae</taxon>
        <taxon>rosids</taxon>
        <taxon>malvids</taxon>
        <taxon>Sapindales</taxon>
        <taxon>Rutaceae</taxon>
        <taxon>Aurantioideae</taxon>
        <taxon>Citrus</taxon>
    </lineage>
</organism>
<accession>A0A067FUD0</accession>